<accession>A0A9X2VLG7</accession>
<keyword evidence="3" id="KW-1185">Reference proteome</keyword>
<dbReference type="InterPro" id="IPR002818">
    <property type="entry name" value="DJ-1/PfpI"/>
</dbReference>
<proteinExistence type="predicted"/>
<feature type="domain" description="DJ-1/PfpI" evidence="1">
    <location>
        <begin position="2"/>
        <end position="161"/>
    </location>
</feature>
<dbReference type="CDD" id="cd03139">
    <property type="entry name" value="GATase1_PfpI_2"/>
    <property type="match status" value="1"/>
</dbReference>
<dbReference type="RefSeq" id="WP_259624208.1">
    <property type="nucleotide sequence ID" value="NZ_JANYMP010000007.1"/>
</dbReference>
<dbReference type="Pfam" id="PF01965">
    <property type="entry name" value="DJ-1_PfpI"/>
    <property type="match status" value="1"/>
</dbReference>
<reference evidence="2" key="1">
    <citation type="submission" date="2022-08" db="EMBL/GenBank/DDBJ databases">
        <authorList>
            <person name="Tistechok S."/>
            <person name="Samborskyy M."/>
            <person name="Roman I."/>
        </authorList>
    </citation>
    <scope>NUCLEOTIDE SEQUENCE</scope>
    <source>
        <strain evidence="2">DSM 103496</strain>
    </source>
</reference>
<comment type="caution">
    <text evidence="2">The sequence shown here is derived from an EMBL/GenBank/DDBJ whole genome shotgun (WGS) entry which is preliminary data.</text>
</comment>
<dbReference type="PANTHER" id="PTHR43130">
    <property type="entry name" value="ARAC-FAMILY TRANSCRIPTIONAL REGULATOR"/>
    <property type="match status" value="1"/>
</dbReference>
<evidence type="ECO:0000313" key="3">
    <source>
        <dbReference type="Proteomes" id="UP001141259"/>
    </source>
</evidence>
<dbReference type="Gene3D" id="3.40.50.880">
    <property type="match status" value="1"/>
</dbReference>
<dbReference type="InterPro" id="IPR052158">
    <property type="entry name" value="INH-QAR"/>
</dbReference>
<dbReference type="SUPFAM" id="SSF52317">
    <property type="entry name" value="Class I glutamine amidotransferase-like"/>
    <property type="match status" value="1"/>
</dbReference>
<dbReference type="PANTHER" id="PTHR43130:SF2">
    <property type="entry name" value="DJ-1_PFPI DOMAIN-CONTAINING PROTEIN"/>
    <property type="match status" value="1"/>
</dbReference>
<dbReference type="Proteomes" id="UP001141259">
    <property type="component" value="Unassembled WGS sequence"/>
</dbReference>
<evidence type="ECO:0000313" key="2">
    <source>
        <dbReference type="EMBL" id="MCS7478707.1"/>
    </source>
</evidence>
<dbReference type="EMBL" id="JANYMP010000007">
    <property type="protein sequence ID" value="MCS7478707.1"/>
    <property type="molecule type" value="Genomic_DNA"/>
</dbReference>
<name>A0A9X2VLG7_9PSEU</name>
<evidence type="ECO:0000259" key="1">
    <source>
        <dbReference type="Pfam" id="PF01965"/>
    </source>
</evidence>
<dbReference type="AlphaFoldDB" id="A0A9X2VLG7"/>
<dbReference type="InterPro" id="IPR029062">
    <property type="entry name" value="Class_I_gatase-like"/>
</dbReference>
<protein>
    <submittedName>
        <fullName evidence="2">DJ-1/PfpI family protein</fullName>
    </submittedName>
</protein>
<dbReference type="GO" id="GO:0006355">
    <property type="term" value="P:regulation of DNA-templated transcription"/>
    <property type="evidence" value="ECO:0007669"/>
    <property type="project" value="TreeGrafter"/>
</dbReference>
<sequence>MQVAIVLYPGFTSLDVIGPYEVLGRLPDTEVVFVAEHPGLVVNDLRSLSINAVASFDEVPNPDVVVVGGGPGQMEQMTNENLHEWLRKVDRTSTWTASACTGSMLLAAAGLLEGRQATTHWAGHEILAKLGVTPSKERVVIDGHYATAAGVSAGIDMALTLAGLIAGDDVAQTIQLIIEYAPEPPYHAGSPDSAPAEVVERAMKEISA</sequence>
<gene>
    <name evidence="2" type="ORF">NZH93_17740</name>
</gene>
<organism evidence="2 3">
    <name type="scientific">Umezawaea endophytica</name>
    <dbReference type="NCBI Taxonomy" id="1654476"/>
    <lineage>
        <taxon>Bacteria</taxon>
        <taxon>Bacillati</taxon>
        <taxon>Actinomycetota</taxon>
        <taxon>Actinomycetes</taxon>
        <taxon>Pseudonocardiales</taxon>
        <taxon>Pseudonocardiaceae</taxon>
        <taxon>Umezawaea</taxon>
    </lineage>
</organism>